<dbReference type="InterPro" id="IPR050471">
    <property type="entry name" value="AB_hydrolase"/>
</dbReference>
<dbReference type="Proteomes" id="UP001589810">
    <property type="component" value="Unassembled WGS sequence"/>
</dbReference>
<accession>A0ABV6ML36</accession>
<dbReference type="SUPFAM" id="SSF53474">
    <property type="entry name" value="alpha/beta-Hydrolases"/>
    <property type="match status" value="1"/>
</dbReference>
<dbReference type="PRINTS" id="PR00111">
    <property type="entry name" value="ABHYDROLASE"/>
</dbReference>
<evidence type="ECO:0000313" key="3">
    <source>
        <dbReference type="Proteomes" id="UP001589810"/>
    </source>
</evidence>
<comment type="caution">
    <text evidence="2">The sequence shown here is derived from an EMBL/GenBank/DDBJ whole genome shotgun (WGS) entry which is preliminary data.</text>
</comment>
<proteinExistence type="predicted"/>
<dbReference type="InterPro" id="IPR029058">
    <property type="entry name" value="AB_hydrolase_fold"/>
</dbReference>
<dbReference type="Pfam" id="PF00561">
    <property type="entry name" value="Abhydrolase_1"/>
    <property type="match status" value="1"/>
</dbReference>
<keyword evidence="3" id="KW-1185">Reference proteome</keyword>
<dbReference type="GO" id="GO:0016787">
    <property type="term" value="F:hydrolase activity"/>
    <property type="evidence" value="ECO:0007669"/>
    <property type="project" value="UniProtKB-KW"/>
</dbReference>
<sequence>MGYADVNGLHLYYERHGEAGTPLVLLHGGMLTIDLNFAGLIPTLARKHQVIGVEMQGHGRTADIDRAITPAALASDVVALLDHLGIDRAHVLGHSMGAAVALELAVSHPDRVLSVVPISASVRPDGMHEDLLDPSRHATSDRLPTQQDFADFRDAYQRLSPHPEHFDEFLATMSASAADLKGWTDDQLAGITAPTLLVLGDHDFTTIEHGALMKRLIPGSHLAVLPNTTHMNVTLRSELLLPLLDEFLD</sequence>
<dbReference type="InterPro" id="IPR000073">
    <property type="entry name" value="AB_hydrolase_1"/>
</dbReference>
<dbReference type="RefSeq" id="WP_379793803.1">
    <property type="nucleotide sequence ID" value="NZ_JBHLUD010000001.1"/>
</dbReference>
<keyword evidence="2" id="KW-0378">Hydrolase</keyword>
<dbReference type="PANTHER" id="PTHR43433">
    <property type="entry name" value="HYDROLASE, ALPHA/BETA FOLD FAMILY PROTEIN"/>
    <property type="match status" value="1"/>
</dbReference>
<dbReference type="Gene3D" id="3.40.50.1820">
    <property type="entry name" value="alpha/beta hydrolase"/>
    <property type="match status" value="1"/>
</dbReference>
<feature type="domain" description="AB hydrolase-1" evidence="1">
    <location>
        <begin position="22"/>
        <end position="140"/>
    </location>
</feature>
<dbReference type="EMBL" id="JBHLUD010000001">
    <property type="protein sequence ID" value="MFC0541010.1"/>
    <property type="molecule type" value="Genomic_DNA"/>
</dbReference>
<evidence type="ECO:0000313" key="2">
    <source>
        <dbReference type="EMBL" id="MFC0541010.1"/>
    </source>
</evidence>
<name>A0ABV6ML36_9PSEU</name>
<gene>
    <name evidence="2" type="ORF">ACFFH7_05930</name>
</gene>
<dbReference type="PANTHER" id="PTHR43433:SF5">
    <property type="entry name" value="AB HYDROLASE-1 DOMAIN-CONTAINING PROTEIN"/>
    <property type="match status" value="1"/>
</dbReference>
<organism evidence="2 3">
    <name type="scientific">Kutzneria chonburiensis</name>
    <dbReference type="NCBI Taxonomy" id="1483604"/>
    <lineage>
        <taxon>Bacteria</taxon>
        <taxon>Bacillati</taxon>
        <taxon>Actinomycetota</taxon>
        <taxon>Actinomycetes</taxon>
        <taxon>Pseudonocardiales</taxon>
        <taxon>Pseudonocardiaceae</taxon>
        <taxon>Kutzneria</taxon>
    </lineage>
</organism>
<protein>
    <submittedName>
        <fullName evidence="2">Alpha/beta fold hydrolase</fullName>
    </submittedName>
</protein>
<evidence type="ECO:0000259" key="1">
    <source>
        <dbReference type="Pfam" id="PF00561"/>
    </source>
</evidence>
<reference evidence="2 3" key="1">
    <citation type="submission" date="2024-09" db="EMBL/GenBank/DDBJ databases">
        <authorList>
            <person name="Sun Q."/>
            <person name="Mori K."/>
        </authorList>
    </citation>
    <scope>NUCLEOTIDE SEQUENCE [LARGE SCALE GENOMIC DNA]</scope>
    <source>
        <strain evidence="2 3">TBRC 1432</strain>
    </source>
</reference>